<protein>
    <submittedName>
        <fullName evidence="1">Uncharacterized protein</fullName>
    </submittedName>
</protein>
<reference evidence="1" key="1">
    <citation type="submission" date="2022-01" db="EMBL/GenBank/DDBJ databases">
        <title>Genome Sequence Resource for Two Populations of Ditylenchus destructor, the Migratory Endoparasitic Phytonematode.</title>
        <authorList>
            <person name="Zhang H."/>
            <person name="Lin R."/>
            <person name="Xie B."/>
        </authorList>
    </citation>
    <scope>NUCLEOTIDE SEQUENCE</scope>
    <source>
        <strain evidence="1">BazhouSP</strain>
    </source>
</reference>
<sequence>MKTENNSVVDKGEICQETKQRGKYKAPVRKQQIRINFPVWLINENLFWEKSACFLEFCTLPSDFIGQRQIEDGSTLDVHVYTICIYYWRRWLMRFFQEEESAPELAFDEPHMPW</sequence>
<dbReference type="AlphaFoldDB" id="A0AAD4QXA3"/>
<evidence type="ECO:0000313" key="1">
    <source>
        <dbReference type="EMBL" id="KAI1695746.1"/>
    </source>
</evidence>
<keyword evidence="2" id="KW-1185">Reference proteome</keyword>
<comment type="caution">
    <text evidence="1">The sequence shown here is derived from an EMBL/GenBank/DDBJ whole genome shotgun (WGS) entry which is preliminary data.</text>
</comment>
<proteinExistence type="predicted"/>
<accession>A0AAD4QXA3</accession>
<dbReference type="EMBL" id="JAKKPZ010000376">
    <property type="protein sequence ID" value="KAI1695746.1"/>
    <property type="molecule type" value="Genomic_DNA"/>
</dbReference>
<name>A0AAD4QXA3_9BILA</name>
<evidence type="ECO:0000313" key="2">
    <source>
        <dbReference type="Proteomes" id="UP001201812"/>
    </source>
</evidence>
<dbReference type="Proteomes" id="UP001201812">
    <property type="component" value="Unassembled WGS sequence"/>
</dbReference>
<gene>
    <name evidence="1" type="ORF">DdX_19409</name>
</gene>
<organism evidence="1 2">
    <name type="scientific">Ditylenchus destructor</name>
    <dbReference type="NCBI Taxonomy" id="166010"/>
    <lineage>
        <taxon>Eukaryota</taxon>
        <taxon>Metazoa</taxon>
        <taxon>Ecdysozoa</taxon>
        <taxon>Nematoda</taxon>
        <taxon>Chromadorea</taxon>
        <taxon>Rhabditida</taxon>
        <taxon>Tylenchina</taxon>
        <taxon>Tylenchomorpha</taxon>
        <taxon>Sphaerularioidea</taxon>
        <taxon>Anguinidae</taxon>
        <taxon>Anguininae</taxon>
        <taxon>Ditylenchus</taxon>
    </lineage>
</organism>